<dbReference type="EMBL" id="LAZR01012720">
    <property type="protein sequence ID" value="KKM25433.1"/>
    <property type="molecule type" value="Genomic_DNA"/>
</dbReference>
<dbReference type="Gene3D" id="2.40.40.20">
    <property type="match status" value="1"/>
</dbReference>
<dbReference type="GO" id="GO:0016491">
    <property type="term" value="F:oxidoreductase activity"/>
    <property type="evidence" value="ECO:0007669"/>
    <property type="project" value="UniProtKB-KW"/>
</dbReference>
<dbReference type="PANTHER" id="PTHR43598">
    <property type="entry name" value="TUNGSTEN-CONTAINING FORMYLMETHANOFURAN DEHYDROGENASE 2 SUBUNIT B"/>
    <property type="match status" value="1"/>
</dbReference>
<dbReference type="SUPFAM" id="SSF53706">
    <property type="entry name" value="Formate dehydrogenase/DMSO reductase, domains 1-3"/>
    <property type="match status" value="1"/>
</dbReference>
<dbReference type="Gene3D" id="3.40.228.10">
    <property type="entry name" value="Dimethylsulfoxide Reductase, domain 2"/>
    <property type="match status" value="1"/>
</dbReference>
<comment type="caution">
    <text evidence="9">The sequence shown here is derived from an EMBL/GenBank/DDBJ whole genome shotgun (WGS) entry which is preliminary data.</text>
</comment>
<dbReference type="Pfam" id="PF00384">
    <property type="entry name" value="Molybdopterin"/>
    <property type="match status" value="1"/>
</dbReference>
<dbReference type="GO" id="GO:0046872">
    <property type="term" value="F:metal ion binding"/>
    <property type="evidence" value="ECO:0007669"/>
    <property type="project" value="UniProtKB-KW"/>
</dbReference>
<dbReference type="Pfam" id="PF01568">
    <property type="entry name" value="Molydop_binding"/>
    <property type="match status" value="1"/>
</dbReference>
<protein>
    <recommendedName>
        <fullName evidence="10">Molybdopterin dinucleotide-binding domain-containing protein</fullName>
    </recommendedName>
</protein>
<reference evidence="9" key="1">
    <citation type="journal article" date="2015" name="Nature">
        <title>Complex archaea that bridge the gap between prokaryotes and eukaryotes.</title>
        <authorList>
            <person name="Spang A."/>
            <person name="Saw J.H."/>
            <person name="Jorgensen S.L."/>
            <person name="Zaremba-Niedzwiedzka K."/>
            <person name="Martijn J."/>
            <person name="Lind A.E."/>
            <person name="van Eijk R."/>
            <person name="Schleper C."/>
            <person name="Guy L."/>
            <person name="Ettema T.J."/>
        </authorList>
    </citation>
    <scope>NUCLEOTIDE SEQUENCE</scope>
</reference>
<evidence type="ECO:0000259" key="8">
    <source>
        <dbReference type="Pfam" id="PF01568"/>
    </source>
</evidence>
<accession>A0A0F9KTK2</accession>
<evidence type="ECO:0000256" key="1">
    <source>
        <dbReference type="ARBA" id="ARBA00001966"/>
    </source>
</evidence>
<evidence type="ECO:0000313" key="9">
    <source>
        <dbReference type="EMBL" id="KKM25433.1"/>
    </source>
</evidence>
<keyword evidence="4" id="KW-0408">Iron</keyword>
<dbReference type="GO" id="GO:0051539">
    <property type="term" value="F:4 iron, 4 sulfur cluster binding"/>
    <property type="evidence" value="ECO:0007669"/>
    <property type="project" value="UniProtKB-KW"/>
</dbReference>
<organism evidence="9">
    <name type="scientific">marine sediment metagenome</name>
    <dbReference type="NCBI Taxonomy" id="412755"/>
    <lineage>
        <taxon>unclassified sequences</taxon>
        <taxon>metagenomes</taxon>
        <taxon>ecological metagenomes</taxon>
    </lineage>
</organism>
<sequence>AFQVFKEHVTLYTPQWAAEVCGIPAKQIRQVAQELAENAQIGATMEVDGITLPYRPVGIMAYHMAQQEHGFQAIRAMLMVEMLLGAVGAVGGQRIDFTWKIHANYEKLDQIEIKDPPYNIYLKDSKFFPINSNNSSLVAKVMLDPGKYSVEYVPEVIIVHMSNPLVAFPDQGALMQAYEKFKFVAVIDPWLSKTADLFADVVLPAATIEKYEGPLDVTDQYVDATALRIPPMEPLFQSKGDIDIYLDLCEKADILYGEGGYLDQINQALKLEGEHALALDQKPTVRQIFDHWAKSQGIEEGVAYFEEHGVKVNGPVPATKYYGYAADPPFGGAVHRLYGESLLRYRDEMKAKGVEEVYWHDYTPLPTWRMPTMDESPSKYDLYLISFKLVEFKQSRASQIPLLAELAPKQRLEINFRTAMARGISDGDEVWVESHNALTGETRKVKVTARCREGIRPDTVAMPHHYGEIADHPWTQGQGPTANTLFFTGEGYVSNSADQSFHVKVRVYKA</sequence>
<dbReference type="Gene3D" id="3.40.50.740">
    <property type="match status" value="1"/>
</dbReference>
<keyword evidence="4" id="KW-0411">Iron-sulfur</keyword>
<keyword evidence="4" id="KW-0004">4Fe-4S</keyword>
<dbReference type="InterPro" id="IPR006657">
    <property type="entry name" value="MoPterin_dinucl-bd_dom"/>
</dbReference>
<keyword evidence="6" id="KW-0560">Oxidoreductase</keyword>
<comment type="cofactor">
    <cofactor evidence="1">
        <name>[4Fe-4S] cluster</name>
        <dbReference type="ChEBI" id="CHEBI:49883"/>
    </cofactor>
</comment>
<dbReference type="PANTHER" id="PTHR43598:SF5">
    <property type="entry name" value="DMSO REDUCTASE CHAIN A"/>
    <property type="match status" value="1"/>
</dbReference>
<dbReference type="AlphaFoldDB" id="A0A0F9KTK2"/>
<dbReference type="InterPro" id="IPR006656">
    <property type="entry name" value="Mopterin_OxRdtase"/>
</dbReference>
<evidence type="ECO:0000256" key="6">
    <source>
        <dbReference type="ARBA" id="ARBA00023002"/>
    </source>
</evidence>
<evidence type="ECO:0000256" key="3">
    <source>
        <dbReference type="ARBA" id="ARBA00010312"/>
    </source>
</evidence>
<keyword evidence="5" id="KW-0479">Metal-binding</keyword>
<comment type="similarity">
    <text evidence="3">Belongs to the prokaryotic molybdopterin-containing oxidoreductase family.</text>
</comment>
<dbReference type="InterPro" id="IPR009010">
    <property type="entry name" value="Asp_de-COase-like_dom_sf"/>
</dbReference>
<evidence type="ECO:0000256" key="2">
    <source>
        <dbReference type="ARBA" id="ARBA00004196"/>
    </source>
</evidence>
<proteinExistence type="inferred from homology"/>
<feature type="non-terminal residue" evidence="9">
    <location>
        <position position="1"/>
    </location>
</feature>
<feature type="domain" description="Molybdopterin dinucleotide-binding" evidence="8">
    <location>
        <begin position="382"/>
        <end position="485"/>
    </location>
</feature>
<comment type="subcellular location">
    <subcellularLocation>
        <location evidence="2">Cell envelope</location>
    </subcellularLocation>
</comment>
<gene>
    <name evidence="9" type="ORF">LCGC14_1595050</name>
</gene>
<dbReference type="SUPFAM" id="SSF50692">
    <property type="entry name" value="ADC-like"/>
    <property type="match status" value="1"/>
</dbReference>
<evidence type="ECO:0000256" key="4">
    <source>
        <dbReference type="ARBA" id="ARBA00022485"/>
    </source>
</evidence>
<evidence type="ECO:0000259" key="7">
    <source>
        <dbReference type="Pfam" id="PF00384"/>
    </source>
</evidence>
<dbReference type="GO" id="GO:0043546">
    <property type="term" value="F:molybdopterin cofactor binding"/>
    <property type="evidence" value="ECO:0007669"/>
    <property type="project" value="InterPro"/>
</dbReference>
<evidence type="ECO:0000256" key="5">
    <source>
        <dbReference type="ARBA" id="ARBA00022723"/>
    </source>
</evidence>
<feature type="domain" description="Molybdopterin oxidoreductase" evidence="7">
    <location>
        <begin position="55"/>
        <end position="250"/>
    </location>
</feature>
<dbReference type="GO" id="GO:0030313">
    <property type="term" value="C:cell envelope"/>
    <property type="evidence" value="ECO:0007669"/>
    <property type="project" value="UniProtKB-SubCell"/>
</dbReference>
<evidence type="ECO:0008006" key="10">
    <source>
        <dbReference type="Google" id="ProtNLM"/>
    </source>
</evidence>
<name>A0A0F9KTK2_9ZZZZ</name>